<organism evidence="2 3">
    <name type="scientific">Paramecium octaurelia</name>
    <dbReference type="NCBI Taxonomy" id="43137"/>
    <lineage>
        <taxon>Eukaryota</taxon>
        <taxon>Sar</taxon>
        <taxon>Alveolata</taxon>
        <taxon>Ciliophora</taxon>
        <taxon>Intramacronucleata</taxon>
        <taxon>Oligohymenophorea</taxon>
        <taxon>Peniculida</taxon>
        <taxon>Parameciidae</taxon>
        <taxon>Paramecium</taxon>
    </lineage>
</organism>
<evidence type="ECO:0000313" key="3">
    <source>
        <dbReference type="Proteomes" id="UP000683925"/>
    </source>
</evidence>
<comment type="caution">
    <text evidence="2">The sequence shown here is derived from an EMBL/GenBank/DDBJ whole genome shotgun (WGS) entry which is preliminary data.</text>
</comment>
<name>A0A8S1X978_PAROT</name>
<gene>
    <name evidence="2" type="ORF">POCTA_138.1.T1140191</name>
</gene>
<dbReference type="Proteomes" id="UP000683925">
    <property type="component" value="Unassembled WGS sequence"/>
</dbReference>
<accession>A0A8S1X978</accession>
<reference evidence="2" key="1">
    <citation type="submission" date="2021-01" db="EMBL/GenBank/DDBJ databases">
        <authorList>
            <consortium name="Genoscope - CEA"/>
            <person name="William W."/>
        </authorList>
    </citation>
    <scope>NUCLEOTIDE SEQUENCE</scope>
</reference>
<protein>
    <submittedName>
        <fullName evidence="2">Uncharacterized protein</fullName>
    </submittedName>
</protein>
<dbReference type="AlphaFoldDB" id="A0A8S1X978"/>
<evidence type="ECO:0000256" key="1">
    <source>
        <dbReference type="SAM" id="Coils"/>
    </source>
</evidence>
<dbReference type="OMA" id="DWNSQPS"/>
<proteinExistence type="predicted"/>
<dbReference type="OrthoDB" id="10340967at2759"/>
<evidence type="ECO:0000313" key="2">
    <source>
        <dbReference type="EMBL" id="CAD8197575.1"/>
    </source>
</evidence>
<keyword evidence="3" id="KW-1185">Reference proteome</keyword>
<keyword evidence="1" id="KW-0175">Coiled coil</keyword>
<dbReference type="EMBL" id="CAJJDP010000114">
    <property type="protein sequence ID" value="CAD8197575.1"/>
    <property type="molecule type" value="Genomic_DNA"/>
</dbReference>
<feature type="coiled-coil region" evidence="1">
    <location>
        <begin position="113"/>
        <end position="172"/>
    </location>
</feature>
<sequence length="415" mass="48296">MNNLEIQKEQQSENNEDCELEADSDSLQNRLLLNNIPTPSRTESDFQTSINKTMQTQSIQQLSNHQKCEQPSQDQDTHLTDLDLKKQTQMSYNSSKSSKTQSPLKINLLQASLIAKDQLILNLQEEVKQLKKQQIDKDKQMADLSRNYEIKLQQMSDRITDLEKIIKQKDNDIEQFKNGNNTLNLQDSSVLTNIQNDPKKLKHNEFQPNELQAYRQSADLYLNSNFWLISAERKLQGNNPISNYQAKDNIEGKQSQLVSQQQKGIDKPYQMRQSIQSMNQIKYNTNMQLPKLGDGSSQINLQQHKYYHTNVRSQSLQQQNYKSNSSLSQPYINKDAISYDPDGLFAGQEIKQIFTNQTPLKMESLDWNSQPSNKYMITYNHNLNQSKFDIIDKAQKQQNYINSRKQNSQKIFNKQ</sequence>